<keyword evidence="3" id="KW-1185">Reference proteome</keyword>
<name>A0A6I8LTQ5_9PSEU</name>
<reference evidence="2 3" key="1">
    <citation type="submission" date="2019-09" db="EMBL/GenBank/DDBJ databases">
        <authorList>
            <person name="Leyn A S."/>
        </authorList>
    </citation>
    <scope>NUCLEOTIDE SEQUENCE [LARGE SCALE GENOMIC DNA]</scope>
    <source>
        <strain evidence="2">AA231_1</strain>
    </source>
</reference>
<protein>
    <submittedName>
        <fullName evidence="2">Uncharacterized protein</fullName>
    </submittedName>
</protein>
<proteinExistence type="predicted"/>
<evidence type="ECO:0000256" key="1">
    <source>
        <dbReference type="SAM" id="MobiDB-lite"/>
    </source>
</evidence>
<organism evidence="2 3">
    <name type="scientific">Amycolatopsis camponoti</name>
    <dbReference type="NCBI Taxonomy" id="2606593"/>
    <lineage>
        <taxon>Bacteria</taxon>
        <taxon>Bacillati</taxon>
        <taxon>Actinomycetota</taxon>
        <taxon>Actinomycetes</taxon>
        <taxon>Pseudonocardiales</taxon>
        <taxon>Pseudonocardiaceae</taxon>
        <taxon>Amycolatopsis</taxon>
    </lineage>
</organism>
<dbReference type="AlphaFoldDB" id="A0A6I8LTQ5"/>
<dbReference type="EMBL" id="CABVGP010000002">
    <property type="protein sequence ID" value="VVJ20510.1"/>
    <property type="molecule type" value="Genomic_DNA"/>
</dbReference>
<feature type="region of interest" description="Disordered" evidence="1">
    <location>
        <begin position="1"/>
        <end position="45"/>
    </location>
</feature>
<sequence>MPPGGGPGVRPPGDTARRGPVRAFREQASPRASRGNRGSRTLRGL</sequence>
<gene>
    <name evidence="2" type="ORF">AA23TX_05531</name>
</gene>
<dbReference type="Proteomes" id="UP000399805">
    <property type="component" value="Unassembled WGS sequence"/>
</dbReference>
<evidence type="ECO:0000313" key="3">
    <source>
        <dbReference type="Proteomes" id="UP000399805"/>
    </source>
</evidence>
<evidence type="ECO:0000313" key="2">
    <source>
        <dbReference type="EMBL" id="VVJ20510.1"/>
    </source>
</evidence>
<accession>A0A6I8LTQ5</accession>